<dbReference type="Gene3D" id="3.40.50.1000">
    <property type="entry name" value="HAD superfamily/HAD-like"/>
    <property type="match status" value="1"/>
</dbReference>
<dbReference type="RefSeq" id="WP_055655733.1">
    <property type="nucleotide sequence ID" value="NZ_CABIXC010000006.1"/>
</dbReference>
<reference evidence="6 7" key="1">
    <citation type="submission" date="2015-09" db="EMBL/GenBank/DDBJ databases">
        <authorList>
            <consortium name="Pathogen Informatics"/>
        </authorList>
    </citation>
    <scope>NUCLEOTIDE SEQUENCE [LARGE SCALE GENOMIC DNA]</scope>
    <source>
        <strain evidence="6 7">2789STDY5608850</strain>
    </source>
</reference>
<feature type="binding site" evidence="4">
    <location>
        <position position="169"/>
    </location>
    <ligand>
        <name>Mg(2+)</name>
        <dbReference type="ChEBI" id="CHEBI:18420"/>
    </ligand>
</feature>
<dbReference type="Pfam" id="PF00702">
    <property type="entry name" value="Hydrolase"/>
    <property type="match status" value="1"/>
</dbReference>
<dbReference type="InterPro" id="IPR010972">
    <property type="entry name" value="Beta-PGM"/>
</dbReference>
<dbReference type="InterPro" id="IPR006439">
    <property type="entry name" value="HAD-SF_hydro_IA"/>
</dbReference>
<name>A0A174ERF9_9FIRM</name>
<evidence type="ECO:0000256" key="4">
    <source>
        <dbReference type="PIRSR" id="PIRSR610972-3"/>
    </source>
</evidence>
<dbReference type="GO" id="GO:0005975">
    <property type="term" value="P:carbohydrate metabolic process"/>
    <property type="evidence" value="ECO:0007669"/>
    <property type="project" value="InterPro"/>
</dbReference>
<feature type="binding site" evidence="4">
    <location>
        <position position="170"/>
    </location>
    <ligand>
        <name>Mg(2+)</name>
        <dbReference type="ChEBI" id="CHEBI:18420"/>
    </ligand>
</feature>
<feature type="active site" description="Nucleophile" evidence="2">
    <location>
        <position position="9"/>
    </location>
</feature>
<feature type="binding site" evidence="3">
    <location>
        <begin position="44"/>
        <end position="49"/>
    </location>
    <ligand>
        <name>substrate</name>
    </ligand>
</feature>
<dbReference type="InterPro" id="IPR036412">
    <property type="entry name" value="HAD-like_sf"/>
</dbReference>
<dbReference type="PANTHER" id="PTHR43481:SF4">
    <property type="entry name" value="GLYCEROL-1-PHOSPHATE PHOSPHOHYDROLASE 1-RELATED"/>
    <property type="match status" value="1"/>
</dbReference>
<dbReference type="NCBIfam" id="TIGR01509">
    <property type="entry name" value="HAD-SF-IA-v3"/>
    <property type="match status" value="1"/>
</dbReference>
<evidence type="ECO:0000256" key="1">
    <source>
        <dbReference type="ARBA" id="ARBA00006171"/>
    </source>
</evidence>
<feature type="binding site" evidence="4">
    <location>
        <position position="11"/>
    </location>
    <ligand>
        <name>Mg(2+)</name>
        <dbReference type="ChEBI" id="CHEBI:18420"/>
    </ligand>
</feature>
<dbReference type="GO" id="GO:0050308">
    <property type="term" value="F:sugar-phosphatase activity"/>
    <property type="evidence" value="ECO:0007669"/>
    <property type="project" value="TreeGrafter"/>
</dbReference>
<dbReference type="Proteomes" id="UP000095651">
    <property type="component" value="Unassembled WGS sequence"/>
</dbReference>
<dbReference type="CDD" id="cd02598">
    <property type="entry name" value="HAD_BPGM"/>
    <property type="match status" value="1"/>
</dbReference>
<feature type="binding site" evidence="4">
    <location>
        <position position="9"/>
    </location>
    <ligand>
        <name>Mg(2+)</name>
        <dbReference type="ChEBI" id="CHEBI:18420"/>
    </ligand>
</feature>
<dbReference type="InterPro" id="IPR023198">
    <property type="entry name" value="PGP-like_dom2"/>
</dbReference>
<feature type="binding site" evidence="3">
    <location>
        <begin position="114"/>
        <end position="118"/>
    </location>
    <ligand>
        <name>substrate</name>
    </ligand>
</feature>
<organism evidence="6 7">
    <name type="scientific">Hungatella hathewayi</name>
    <dbReference type="NCBI Taxonomy" id="154046"/>
    <lineage>
        <taxon>Bacteria</taxon>
        <taxon>Bacillati</taxon>
        <taxon>Bacillota</taxon>
        <taxon>Clostridia</taxon>
        <taxon>Lachnospirales</taxon>
        <taxon>Lachnospiraceae</taxon>
        <taxon>Hungatella</taxon>
    </lineage>
</organism>
<feature type="binding site" evidence="3">
    <location>
        <position position="145"/>
    </location>
    <ligand>
        <name>substrate</name>
    </ligand>
</feature>
<feature type="site" description="Important for catalytic activity and assists the phosphoryl transfer reaction to Asp8 by balancing charge and orienting the reacting groups" evidence="5">
    <location>
        <position position="114"/>
    </location>
</feature>
<dbReference type="SFLD" id="SFLDG01135">
    <property type="entry name" value="C1.5.6:_HAD__Beta-PGM__Phospha"/>
    <property type="match status" value="1"/>
</dbReference>
<evidence type="ECO:0000313" key="6">
    <source>
        <dbReference type="EMBL" id="CUO38560.1"/>
    </source>
</evidence>
<feature type="binding site" evidence="3">
    <location>
        <position position="25"/>
    </location>
    <ligand>
        <name>substrate</name>
    </ligand>
</feature>
<accession>A0A174ERF9</accession>
<protein>
    <submittedName>
        <fullName evidence="6">Beta-phosphoglucomutase</fullName>
        <ecNumber evidence="6">5.4.2.6</ecNumber>
    </submittedName>
</protein>
<feature type="binding site" evidence="3">
    <location>
        <position position="52"/>
    </location>
    <ligand>
        <name>substrate</name>
    </ligand>
</feature>
<feature type="site" description="Important for catalytic activity and assists the phosphoryl transfer reaction to Asp8 by balancing charge and orienting the reacting groups" evidence="5">
    <location>
        <position position="145"/>
    </location>
</feature>
<dbReference type="InterPro" id="IPR010976">
    <property type="entry name" value="B-phosphoglucomutase_hydrolase"/>
</dbReference>
<feature type="binding site" evidence="3">
    <location>
        <begin position="9"/>
        <end position="11"/>
    </location>
    <ligand>
        <name>substrate</name>
    </ligand>
</feature>
<dbReference type="PANTHER" id="PTHR43481">
    <property type="entry name" value="FRUCTOSE-1-PHOSPHATE PHOSPHATASE"/>
    <property type="match status" value="1"/>
</dbReference>
<dbReference type="NCBIfam" id="TIGR02009">
    <property type="entry name" value="PGMB-YQAB-SF"/>
    <property type="match status" value="1"/>
</dbReference>
<keyword evidence="6" id="KW-0413">Isomerase</keyword>
<dbReference type="InterPro" id="IPR023214">
    <property type="entry name" value="HAD_sf"/>
</dbReference>
<proteinExistence type="inferred from homology"/>
<sequence length="213" mass="23768">MKYRGIIFDLDGVICHTDKYHYQAWKQVADQLGIYFDETINNRLRGVSRMESFEIILERYDGAMSEEEKERYTAEKNEIYKELLKNMSPADLAPEVKATMDELRKRGLKLAIGSSSRNACFILGQLGLDGYFDAVSDGNQITHSKPDPEVFLLAAKLIHEKPEDCLVVEDARAGLMAAKAGGMDGAGIGDASDCELATYHLKSFEELLEACNS</sequence>
<dbReference type="Gene3D" id="1.10.150.240">
    <property type="entry name" value="Putative phosphatase, domain 2"/>
    <property type="match status" value="1"/>
</dbReference>
<dbReference type="SUPFAM" id="SSF56784">
    <property type="entry name" value="HAD-like"/>
    <property type="match status" value="1"/>
</dbReference>
<feature type="binding site" evidence="3">
    <location>
        <position position="76"/>
    </location>
    <ligand>
        <name>substrate</name>
    </ligand>
</feature>
<gene>
    <name evidence="6" type="primary">yvdM</name>
    <name evidence="6" type="ORF">ERS852407_02640</name>
</gene>
<dbReference type="NCBIfam" id="TIGR01990">
    <property type="entry name" value="bPGM"/>
    <property type="match status" value="1"/>
</dbReference>
<dbReference type="AlphaFoldDB" id="A0A174ERF9"/>
<dbReference type="EMBL" id="CYZE01000006">
    <property type="protein sequence ID" value="CUO38560.1"/>
    <property type="molecule type" value="Genomic_DNA"/>
</dbReference>
<comment type="similarity">
    <text evidence="1">Belongs to the HAD-like hydrolase superfamily. CbbY/CbbZ/Gph/YieH family.</text>
</comment>
<keyword evidence="4" id="KW-0479">Metal-binding</keyword>
<dbReference type="GO" id="GO:0008801">
    <property type="term" value="F:beta-phosphoglucomutase activity"/>
    <property type="evidence" value="ECO:0007669"/>
    <property type="project" value="UniProtKB-EC"/>
</dbReference>
<evidence type="ECO:0000256" key="2">
    <source>
        <dbReference type="PIRSR" id="PIRSR610972-1"/>
    </source>
</evidence>
<feature type="active site" description="Proton donor/acceptor" evidence="2">
    <location>
        <position position="11"/>
    </location>
</feature>
<evidence type="ECO:0000256" key="3">
    <source>
        <dbReference type="PIRSR" id="PIRSR610972-2"/>
    </source>
</evidence>
<dbReference type="SFLD" id="SFLDG01129">
    <property type="entry name" value="C1.5:_HAD__Beta-PGM__Phosphata"/>
    <property type="match status" value="1"/>
</dbReference>
<evidence type="ECO:0000313" key="7">
    <source>
        <dbReference type="Proteomes" id="UP000095651"/>
    </source>
</evidence>
<comment type="cofactor">
    <cofactor evidence="4">
        <name>Mg(2+)</name>
        <dbReference type="ChEBI" id="CHEBI:18420"/>
    </cofactor>
    <text evidence="4">Binds 2 magnesium ions per subunit.</text>
</comment>
<dbReference type="SFLD" id="SFLDS00003">
    <property type="entry name" value="Haloacid_Dehalogenase"/>
    <property type="match status" value="1"/>
</dbReference>
<dbReference type="GO" id="GO:0000287">
    <property type="term" value="F:magnesium ion binding"/>
    <property type="evidence" value="ECO:0007669"/>
    <property type="project" value="InterPro"/>
</dbReference>
<dbReference type="InterPro" id="IPR051806">
    <property type="entry name" value="HAD-like_SPP"/>
</dbReference>
<keyword evidence="4" id="KW-0460">Magnesium</keyword>
<evidence type="ECO:0000256" key="5">
    <source>
        <dbReference type="PIRSR" id="PIRSR610972-4"/>
    </source>
</evidence>
<dbReference type="EC" id="5.4.2.6" evidence="6"/>